<protein>
    <recommendedName>
        <fullName evidence="4">Cthe-2314-like HEPN domain-containing protein</fullName>
    </recommendedName>
</protein>
<feature type="coiled-coil region" evidence="1">
    <location>
        <begin position="38"/>
        <end position="65"/>
    </location>
</feature>
<dbReference type="RefSeq" id="WP_147279616.1">
    <property type="nucleotide sequence ID" value="NZ_CP068107.1"/>
</dbReference>
<evidence type="ECO:0000313" key="2">
    <source>
        <dbReference type="EMBL" id="STZ26898.1"/>
    </source>
</evidence>
<evidence type="ECO:0000256" key="1">
    <source>
        <dbReference type="SAM" id="Coils"/>
    </source>
</evidence>
<keyword evidence="3" id="KW-1185">Reference proteome</keyword>
<dbReference type="AlphaFoldDB" id="A0A378RJM5"/>
<reference evidence="2 3" key="1">
    <citation type="submission" date="2018-06" db="EMBL/GenBank/DDBJ databases">
        <authorList>
            <consortium name="Pathogen Informatics"/>
            <person name="Doyle S."/>
        </authorList>
    </citation>
    <scope>NUCLEOTIDE SEQUENCE [LARGE SCALE GENOMIC DNA]</scope>
    <source>
        <strain evidence="2 3">NCTC11179</strain>
    </source>
</reference>
<evidence type="ECO:0008006" key="4">
    <source>
        <dbReference type="Google" id="ProtNLM"/>
    </source>
</evidence>
<name>A0A378RJM5_MYROD</name>
<accession>A0A378RJM5</accession>
<dbReference type="Proteomes" id="UP000255024">
    <property type="component" value="Unassembled WGS sequence"/>
</dbReference>
<dbReference type="EMBL" id="UGQL01000001">
    <property type="protein sequence ID" value="STZ26898.1"/>
    <property type="molecule type" value="Genomic_DNA"/>
</dbReference>
<keyword evidence="1" id="KW-0175">Coiled coil</keyword>
<proteinExistence type="predicted"/>
<evidence type="ECO:0000313" key="3">
    <source>
        <dbReference type="Proteomes" id="UP000255024"/>
    </source>
</evidence>
<sequence>MTISFDLNDFPKWEDFNWVEFEISNSLFALKRLITLQNESFDQVREELDKKIKKTETENTDLDEEVMHQYIDHLYGMEETIINELEIIQKGSQITTALSIFESKLKMFSDKIKSSFNFKIQNSDSNSSYTQNYWNNIKAFIGKESLLIETQFNEITNSSIIRNIIVHQNLVAKQSQYNRIRHLNELKFHEFNNSYYLYSIDLDFINRLVLKIELFFEGLLDLIKNKTNRLLEK</sequence>
<organism evidence="2 3">
    <name type="scientific">Myroides odoratus</name>
    <name type="common">Flavobacterium odoratum</name>
    <dbReference type="NCBI Taxonomy" id="256"/>
    <lineage>
        <taxon>Bacteria</taxon>
        <taxon>Pseudomonadati</taxon>
        <taxon>Bacteroidota</taxon>
        <taxon>Flavobacteriia</taxon>
        <taxon>Flavobacteriales</taxon>
        <taxon>Flavobacteriaceae</taxon>
        <taxon>Myroides</taxon>
    </lineage>
</organism>
<gene>
    <name evidence="2" type="ORF">NCTC11179_00425</name>
</gene>